<gene>
    <name evidence="1" type="ordered locus">CpB1103</name>
</gene>
<evidence type="ECO:0000313" key="1">
    <source>
        <dbReference type="EMBL" id="AAP99031.1"/>
    </source>
</evidence>
<dbReference type="RefSeq" id="WP_010883694.1">
    <property type="nucleotide sequence ID" value="NC_005043.1"/>
</dbReference>
<accession>A0ABM5LDJ9</accession>
<evidence type="ECO:0000313" key="2">
    <source>
        <dbReference type="Proteomes" id="UP000000424"/>
    </source>
</evidence>
<reference evidence="1" key="1">
    <citation type="submission" date="2002-05" db="EMBL/GenBank/DDBJ databases">
        <title>The genome sequence of Chlamydia pneumoniae TW183 and comparison with other Chlamydia strains based on whole genome sequence analysis.</title>
        <authorList>
            <person name="Geng M.M."/>
            <person name="Schuhmacher A."/>
            <person name="Muehldorfer I."/>
            <person name="Bensch K.W."/>
            <person name="Schaefer K.P."/>
            <person name="Schneider S."/>
            <person name="Pohl T."/>
            <person name="Essig A."/>
            <person name="Marre R."/>
            <person name="Melchers K."/>
        </authorList>
    </citation>
    <scope>NUCLEOTIDE SEQUENCE [LARGE SCALE GENOMIC DNA]</scope>
    <source>
        <strain evidence="1">TW-183</strain>
    </source>
</reference>
<dbReference type="Proteomes" id="UP000000424">
    <property type="component" value="Chromosome"/>
</dbReference>
<dbReference type="GeneID" id="45051119"/>
<proteinExistence type="predicted"/>
<dbReference type="EMBL" id="AE009440">
    <property type="protein sequence ID" value="AAP99031.1"/>
    <property type="molecule type" value="Genomic_DNA"/>
</dbReference>
<protein>
    <submittedName>
        <fullName evidence="1">Uncharacterized protein</fullName>
    </submittedName>
</protein>
<organism evidence="1 2">
    <name type="scientific">Chlamydia pneumoniae</name>
    <name type="common">Chlamydophila pneumoniae</name>
    <dbReference type="NCBI Taxonomy" id="83558"/>
    <lineage>
        <taxon>Bacteria</taxon>
        <taxon>Pseudomonadati</taxon>
        <taxon>Chlamydiota</taxon>
        <taxon>Chlamydiia</taxon>
        <taxon>Chlamydiales</taxon>
        <taxon>Chlamydiaceae</taxon>
        <taxon>Chlamydia/Chlamydophila group</taxon>
        <taxon>Chlamydia</taxon>
    </lineage>
</organism>
<keyword evidence="2" id="KW-1185">Reference proteome</keyword>
<name>A0ABM5LDJ9_CHLPN</name>
<sequence>MVEIHHKDPSLKKLFALQQSLETLNSLSDIVATYEAMFSLIYEGLNKALRKDQLCYLLSVNSKGELLKSPSGDPIVQTFPIHPHH</sequence>